<feature type="region of interest" description="Disordered" evidence="1">
    <location>
        <begin position="211"/>
        <end position="243"/>
    </location>
</feature>
<keyword evidence="2" id="KW-1133">Transmembrane helix</keyword>
<dbReference type="GO" id="GO:0005886">
    <property type="term" value="C:plasma membrane"/>
    <property type="evidence" value="ECO:0007669"/>
    <property type="project" value="TreeGrafter"/>
</dbReference>
<dbReference type="PANTHER" id="PTHR11683:SF12">
    <property type="entry name" value="M6, ISOFORM F"/>
    <property type="match status" value="1"/>
</dbReference>
<dbReference type="InterPro" id="IPR001614">
    <property type="entry name" value="Myelin_PLP"/>
</dbReference>
<evidence type="ECO:0000313" key="3">
    <source>
        <dbReference type="EMBL" id="KAA0197462.1"/>
    </source>
</evidence>
<accession>A0A8E0RZ58</accession>
<evidence type="ECO:0000256" key="2">
    <source>
        <dbReference type="SAM" id="Phobius"/>
    </source>
</evidence>
<feature type="transmembrane region" description="Helical" evidence="2">
    <location>
        <begin position="361"/>
        <end position="388"/>
    </location>
</feature>
<dbReference type="EMBL" id="LUCM01002364">
    <property type="protein sequence ID" value="KAA0197462.1"/>
    <property type="molecule type" value="Genomic_DNA"/>
</dbReference>
<reference evidence="3" key="1">
    <citation type="submission" date="2019-05" db="EMBL/GenBank/DDBJ databases">
        <title>Annotation for the trematode Fasciolopsis buski.</title>
        <authorList>
            <person name="Choi Y.-J."/>
        </authorList>
    </citation>
    <scope>NUCLEOTIDE SEQUENCE</scope>
    <source>
        <strain evidence="3">HT</strain>
        <tissue evidence="3">Whole worm</tissue>
    </source>
</reference>
<evidence type="ECO:0000313" key="4">
    <source>
        <dbReference type="Proteomes" id="UP000728185"/>
    </source>
</evidence>
<keyword evidence="2" id="KW-0472">Membrane</keyword>
<gene>
    <name evidence="3" type="ORF">FBUS_05320</name>
</gene>
<sequence>MSEFYESENACVRCLRSSPIASLLGFIVVLIGGGAFGGATIFARRYLIALLDAPNLFPHLDYVVYGLVGAIGIFSLIAYILCALSSGWNAKHCFESSQKSACGRCCNMTLIILLVLAIGVWVVIACLLSYPVMSVALLWYRNEGATRLRLASIDLPGTGVRSRLVPFEVSAHRNSLVKRSVKSPRYFLKHTPQQRYQQQPELTRYQIPGENVESADETSPYEDSVPAQIDPWSKLEPDSTTFRGMTRDHEADRYDPTGIKQTVTEALQNVENQIHSSETDLVKNISDMSISSADEFANRAATVSQDYGQRIVNKALSASESVSMFFKCSADSIDLSYYGLYDAQGLPIYVARNNLVGRTQNILICVCIALSGVFLLILGYLQIVICAAMNFARMQEARYYEASSEVGEEGLALQQ</sequence>
<keyword evidence="2" id="KW-0812">Transmembrane</keyword>
<dbReference type="Proteomes" id="UP000728185">
    <property type="component" value="Unassembled WGS sequence"/>
</dbReference>
<dbReference type="GO" id="GO:0031175">
    <property type="term" value="P:neuron projection development"/>
    <property type="evidence" value="ECO:0007669"/>
    <property type="project" value="TreeGrafter"/>
</dbReference>
<dbReference type="OrthoDB" id="6278854at2759"/>
<evidence type="ECO:0000256" key="1">
    <source>
        <dbReference type="SAM" id="MobiDB-lite"/>
    </source>
</evidence>
<organism evidence="3 4">
    <name type="scientific">Fasciolopsis buskii</name>
    <dbReference type="NCBI Taxonomy" id="27845"/>
    <lineage>
        <taxon>Eukaryota</taxon>
        <taxon>Metazoa</taxon>
        <taxon>Spiralia</taxon>
        <taxon>Lophotrochozoa</taxon>
        <taxon>Platyhelminthes</taxon>
        <taxon>Trematoda</taxon>
        <taxon>Digenea</taxon>
        <taxon>Plagiorchiida</taxon>
        <taxon>Echinostomata</taxon>
        <taxon>Echinostomatoidea</taxon>
        <taxon>Fasciolidae</taxon>
        <taxon>Fasciolopsis</taxon>
    </lineage>
</organism>
<dbReference type="AlphaFoldDB" id="A0A8E0RZ58"/>
<feature type="transmembrane region" description="Helical" evidence="2">
    <location>
        <begin position="62"/>
        <end position="88"/>
    </location>
</feature>
<protein>
    <submittedName>
        <fullName evidence="3">Uncharacterized protein</fullName>
    </submittedName>
</protein>
<dbReference type="PANTHER" id="PTHR11683">
    <property type="entry name" value="MYELIN PROTEOLIPID"/>
    <property type="match status" value="1"/>
</dbReference>
<proteinExistence type="predicted"/>
<keyword evidence="4" id="KW-1185">Reference proteome</keyword>
<feature type="transmembrane region" description="Helical" evidence="2">
    <location>
        <begin position="109"/>
        <end position="140"/>
    </location>
</feature>
<comment type="caution">
    <text evidence="3">The sequence shown here is derived from an EMBL/GenBank/DDBJ whole genome shotgun (WGS) entry which is preliminary data.</text>
</comment>
<feature type="transmembrane region" description="Helical" evidence="2">
    <location>
        <begin position="20"/>
        <end position="42"/>
    </location>
</feature>
<name>A0A8E0RZ58_9TREM</name>